<dbReference type="GO" id="GO:0004519">
    <property type="term" value="F:endonuclease activity"/>
    <property type="evidence" value="ECO:0007669"/>
    <property type="project" value="UniProtKB-KW"/>
</dbReference>
<evidence type="ECO:0000256" key="2">
    <source>
        <dbReference type="ARBA" id="ARBA00022679"/>
    </source>
</evidence>
<evidence type="ECO:0000256" key="6">
    <source>
        <dbReference type="ARBA" id="ARBA00022801"/>
    </source>
</evidence>
<dbReference type="InterPro" id="IPR043128">
    <property type="entry name" value="Rev_trsase/Diguanyl_cyclase"/>
</dbReference>
<dbReference type="InterPro" id="IPR043502">
    <property type="entry name" value="DNA/RNA_pol_sf"/>
</dbReference>
<dbReference type="AlphaFoldDB" id="A0A1I8AFL5"/>
<dbReference type="Pfam" id="PF17917">
    <property type="entry name" value="RT_RNaseH"/>
    <property type="match status" value="1"/>
</dbReference>
<evidence type="ECO:0000313" key="11">
    <source>
        <dbReference type="WBParaSite" id="L893_g5120.t1"/>
    </source>
</evidence>
<dbReference type="PANTHER" id="PTHR37984">
    <property type="entry name" value="PROTEIN CBG26694"/>
    <property type="match status" value="1"/>
</dbReference>
<evidence type="ECO:0000256" key="1">
    <source>
        <dbReference type="ARBA" id="ARBA00012493"/>
    </source>
</evidence>
<dbReference type="EC" id="2.7.7.49" evidence="1"/>
<dbReference type="GO" id="GO:0003964">
    <property type="term" value="F:RNA-directed DNA polymerase activity"/>
    <property type="evidence" value="ECO:0007669"/>
    <property type="project" value="UniProtKB-KW"/>
</dbReference>
<evidence type="ECO:0000256" key="4">
    <source>
        <dbReference type="ARBA" id="ARBA00022722"/>
    </source>
</evidence>
<evidence type="ECO:0000313" key="10">
    <source>
        <dbReference type="Proteomes" id="UP000095287"/>
    </source>
</evidence>
<dbReference type="Gene3D" id="1.10.340.70">
    <property type="match status" value="1"/>
</dbReference>
<dbReference type="InterPro" id="IPR050951">
    <property type="entry name" value="Retrovirus_Pol_polyprotein"/>
</dbReference>
<dbReference type="GO" id="GO:0016787">
    <property type="term" value="F:hydrolase activity"/>
    <property type="evidence" value="ECO:0007669"/>
    <property type="project" value="UniProtKB-KW"/>
</dbReference>
<dbReference type="WBParaSite" id="L893_g5120.t1">
    <property type="protein sequence ID" value="L893_g5120.t1"/>
    <property type="gene ID" value="L893_g5120"/>
</dbReference>
<keyword evidence="6" id="KW-0378">Hydrolase</keyword>
<keyword evidence="7" id="KW-0695">RNA-directed DNA polymerase</keyword>
<evidence type="ECO:0000256" key="7">
    <source>
        <dbReference type="ARBA" id="ARBA00022918"/>
    </source>
</evidence>
<keyword evidence="5" id="KW-0255">Endonuclease</keyword>
<evidence type="ECO:0000259" key="8">
    <source>
        <dbReference type="Pfam" id="PF17917"/>
    </source>
</evidence>
<dbReference type="Proteomes" id="UP000095287">
    <property type="component" value="Unplaced"/>
</dbReference>
<keyword evidence="2" id="KW-0808">Transferase</keyword>
<feature type="domain" description="Reverse transcriptase RNase H-like" evidence="8">
    <location>
        <begin position="106"/>
        <end position="215"/>
    </location>
</feature>
<evidence type="ECO:0000259" key="9">
    <source>
        <dbReference type="Pfam" id="PF17921"/>
    </source>
</evidence>
<dbReference type="InterPro" id="IPR041373">
    <property type="entry name" value="RT_RNaseH"/>
</dbReference>
<evidence type="ECO:0000256" key="5">
    <source>
        <dbReference type="ARBA" id="ARBA00022759"/>
    </source>
</evidence>
<organism evidence="10 11">
    <name type="scientific">Steinernema glaseri</name>
    <dbReference type="NCBI Taxonomy" id="37863"/>
    <lineage>
        <taxon>Eukaryota</taxon>
        <taxon>Metazoa</taxon>
        <taxon>Ecdysozoa</taxon>
        <taxon>Nematoda</taxon>
        <taxon>Chromadorea</taxon>
        <taxon>Rhabditida</taxon>
        <taxon>Tylenchina</taxon>
        <taxon>Panagrolaimomorpha</taxon>
        <taxon>Strongyloidoidea</taxon>
        <taxon>Steinernematidae</taxon>
        <taxon>Steinernema</taxon>
    </lineage>
</organism>
<dbReference type="Pfam" id="PF17921">
    <property type="entry name" value="Integrase_H2C2"/>
    <property type="match status" value="1"/>
</dbReference>
<dbReference type="PANTHER" id="PTHR37984:SF5">
    <property type="entry name" value="PROTEIN NYNRIN-LIKE"/>
    <property type="match status" value="1"/>
</dbReference>
<keyword evidence="4" id="KW-0540">Nuclease</keyword>
<dbReference type="FunFam" id="3.30.70.270:FF:000020">
    <property type="entry name" value="Transposon Tf2-6 polyprotein-like Protein"/>
    <property type="match status" value="1"/>
</dbReference>
<reference evidence="11" key="1">
    <citation type="submission" date="2016-11" db="UniProtKB">
        <authorList>
            <consortium name="WormBaseParasite"/>
        </authorList>
    </citation>
    <scope>IDENTIFICATION</scope>
</reference>
<name>A0A1I8AFL5_9BILA</name>
<dbReference type="InterPro" id="IPR041588">
    <property type="entry name" value="Integrase_H2C2"/>
</dbReference>
<proteinExistence type="predicted"/>
<accession>A0A1I8AFL5</accession>
<dbReference type="SUPFAM" id="SSF56672">
    <property type="entry name" value="DNA/RNA polymerases"/>
    <property type="match status" value="1"/>
</dbReference>
<keyword evidence="10" id="KW-1185">Reference proteome</keyword>
<evidence type="ECO:0000256" key="3">
    <source>
        <dbReference type="ARBA" id="ARBA00022695"/>
    </source>
</evidence>
<protein>
    <recommendedName>
        <fullName evidence="1">RNA-directed DNA polymerase</fullName>
        <ecNumber evidence="1">2.7.7.49</ecNumber>
    </recommendedName>
</protein>
<dbReference type="CDD" id="cd09274">
    <property type="entry name" value="RNase_HI_RT_Ty3"/>
    <property type="match status" value="1"/>
</dbReference>
<sequence length="364" mass="41724">MDKCSFGMEKIKFLGFIISKEGRRPDPVKTRAISEMPEPKNPSELRAFLGMINYYGSFVSQLHGYRAPLEGLLKKDTTWYWTLEQSEAVKTIKDILLSDLLLTHYDPNEEIVVAADASQYGIGCVILHRYKDGSTKAVEHASRTLTAAEKNYSQIEKEALGLIYAVKKFHRMIFGRRFTLLTDHKPLLSVFGSKNGIPTYTAARLQRWATILLGYDFAIEYRKTTAFGQADALSRLIAERQEEDAEETVIASLTLVQDLHGMDRLPIRLEDIKRHAKTDADITMVKGNMECLEKLRHGPLRCYWLLRDVISVMDDCLLVADRVVIPKKLQLQLLKQLHRGHPGMDRMKRLARKLVYWPKLDDDI</sequence>
<dbReference type="Gene3D" id="3.30.70.270">
    <property type="match status" value="1"/>
</dbReference>
<feature type="domain" description="Integrase zinc-binding" evidence="9">
    <location>
        <begin position="325"/>
        <end position="364"/>
    </location>
</feature>
<keyword evidence="3" id="KW-0548">Nucleotidyltransferase</keyword>